<proteinExistence type="predicted"/>
<dbReference type="InterPro" id="IPR036097">
    <property type="entry name" value="HisK_dim/P_sf"/>
</dbReference>
<dbReference type="PANTHER" id="PTHR42878">
    <property type="entry name" value="TWO-COMPONENT HISTIDINE KINASE"/>
    <property type="match status" value="1"/>
</dbReference>
<dbReference type="InterPro" id="IPR000700">
    <property type="entry name" value="PAS-assoc_C"/>
</dbReference>
<feature type="domain" description="Histidine kinase" evidence="8">
    <location>
        <begin position="328"/>
        <end position="542"/>
    </location>
</feature>
<keyword evidence="12" id="KW-1185">Reference proteome</keyword>
<keyword evidence="7" id="KW-0175">Coiled coil</keyword>
<gene>
    <name evidence="11" type="ORF">FPE01S_04_04060</name>
</gene>
<evidence type="ECO:0000313" key="11">
    <source>
        <dbReference type="EMBL" id="GAO45162.1"/>
    </source>
</evidence>
<dbReference type="InterPro" id="IPR036890">
    <property type="entry name" value="HATPase_C_sf"/>
</dbReference>
<dbReference type="RefSeq" id="WP_046371120.1">
    <property type="nucleotide sequence ID" value="NZ_BBWV01000004.1"/>
</dbReference>
<dbReference type="InterPro" id="IPR003594">
    <property type="entry name" value="HATPase_dom"/>
</dbReference>
<dbReference type="GO" id="GO:0007234">
    <property type="term" value="P:osmosensory signaling via phosphorelay pathway"/>
    <property type="evidence" value="ECO:0007669"/>
    <property type="project" value="TreeGrafter"/>
</dbReference>
<keyword evidence="5 11" id="KW-0418">Kinase</keyword>
<dbReference type="NCBIfam" id="TIGR00229">
    <property type="entry name" value="sensory_box"/>
    <property type="match status" value="1"/>
</dbReference>
<keyword evidence="4" id="KW-0808">Transferase</keyword>
<dbReference type="Proteomes" id="UP000033121">
    <property type="component" value="Unassembled WGS sequence"/>
</dbReference>
<evidence type="ECO:0000259" key="10">
    <source>
        <dbReference type="PROSITE" id="PS50113"/>
    </source>
</evidence>
<feature type="coiled-coil region" evidence="7">
    <location>
        <begin position="294"/>
        <end position="321"/>
    </location>
</feature>
<dbReference type="EMBL" id="BBWV01000004">
    <property type="protein sequence ID" value="GAO45162.1"/>
    <property type="molecule type" value="Genomic_DNA"/>
</dbReference>
<dbReference type="Pfam" id="PF08447">
    <property type="entry name" value="PAS_3"/>
    <property type="match status" value="1"/>
</dbReference>
<reference evidence="11 12" key="1">
    <citation type="submission" date="2015-04" db="EMBL/GenBank/DDBJ databases">
        <title>Whole genome shotgun sequence of Flavihumibacter petaseus NBRC 106054.</title>
        <authorList>
            <person name="Miyazawa S."/>
            <person name="Hosoyama A."/>
            <person name="Hashimoto M."/>
            <person name="Noguchi M."/>
            <person name="Tsuchikane K."/>
            <person name="Ohji S."/>
            <person name="Yamazoe A."/>
            <person name="Ichikawa N."/>
            <person name="Kimura A."/>
            <person name="Fujita N."/>
        </authorList>
    </citation>
    <scope>NUCLEOTIDE SEQUENCE [LARGE SCALE GENOMIC DNA]</scope>
    <source>
        <strain evidence="11 12">NBRC 106054</strain>
    </source>
</reference>
<dbReference type="Gene3D" id="3.30.450.20">
    <property type="entry name" value="PAS domain"/>
    <property type="match status" value="1"/>
</dbReference>
<dbReference type="STRING" id="1220578.FPE01S_04_04060"/>
<evidence type="ECO:0000259" key="8">
    <source>
        <dbReference type="PROSITE" id="PS50109"/>
    </source>
</evidence>
<evidence type="ECO:0000256" key="4">
    <source>
        <dbReference type="ARBA" id="ARBA00022679"/>
    </source>
</evidence>
<feature type="domain" description="PAS" evidence="9">
    <location>
        <begin position="163"/>
        <end position="233"/>
    </location>
</feature>
<dbReference type="GO" id="GO:0016020">
    <property type="term" value="C:membrane"/>
    <property type="evidence" value="ECO:0007669"/>
    <property type="project" value="UniProtKB-SubCell"/>
</dbReference>
<protein>
    <recommendedName>
        <fullName evidence="2">histidine kinase</fullName>
        <ecNumber evidence="2">2.7.13.3</ecNumber>
    </recommendedName>
</protein>
<name>A0A0E9N5B6_9BACT</name>
<dbReference type="InterPro" id="IPR000014">
    <property type="entry name" value="PAS"/>
</dbReference>
<dbReference type="GO" id="GO:0000155">
    <property type="term" value="F:phosphorelay sensor kinase activity"/>
    <property type="evidence" value="ECO:0007669"/>
    <property type="project" value="InterPro"/>
</dbReference>
<evidence type="ECO:0000256" key="2">
    <source>
        <dbReference type="ARBA" id="ARBA00012438"/>
    </source>
</evidence>
<dbReference type="CDD" id="cd00082">
    <property type="entry name" value="HisKA"/>
    <property type="match status" value="1"/>
</dbReference>
<dbReference type="PANTHER" id="PTHR42878:SF15">
    <property type="entry name" value="BACTERIOPHYTOCHROME"/>
    <property type="match status" value="1"/>
</dbReference>
<feature type="domain" description="PAC" evidence="10">
    <location>
        <begin position="237"/>
        <end position="290"/>
    </location>
</feature>
<accession>A0A0E9N5B6</accession>
<dbReference type="Gene3D" id="3.30.565.10">
    <property type="entry name" value="Histidine kinase-like ATPase, C-terminal domain"/>
    <property type="match status" value="1"/>
</dbReference>
<evidence type="ECO:0000313" key="12">
    <source>
        <dbReference type="Proteomes" id="UP000033121"/>
    </source>
</evidence>
<dbReference type="Gene3D" id="1.10.287.130">
    <property type="match status" value="1"/>
</dbReference>
<dbReference type="InterPro" id="IPR035965">
    <property type="entry name" value="PAS-like_dom_sf"/>
</dbReference>
<dbReference type="GO" id="GO:0000156">
    <property type="term" value="F:phosphorelay response regulator activity"/>
    <property type="evidence" value="ECO:0007669"/>
    <property type="project" value="TreeGrafter"/>
</dbReference>
<evidence type="ECO:0000256" key="5">
    <source>
        <dbReference type="ARBA" id="ARBA00022777"/>
    </source>
</evidence>
<evidence type="ECO:0000256" key="3">
    <source>
        <dbReference type="ARBA" id="ARBA00022553"/>
    </source>
</evidence>
<dbReference type="AlphaFoldDB" id="A0A0E9N5B6"/>
<evidence type="ECO:0000256" key="1">
    <source>
        <dbReference type="ARBA" id="ARBA00000085"/>
    </source>
</evidence>
<dbReference type="SUPFAM" id="SSF47384">
    <property type="entry name" value="Homodimeric domain of signal transducing histidine kinase"/>
    <property type="match status" value="1"/>
</dbReference>
<dbReference type="InterPro" id="IPR004358">
    <property type="entry name" value="Sig_transdc_His_kin-like_C"/>
</dbReference>
<keyword evidence="3" id="KW-0597">Phosphoprotein</keyword>
<dbReference type="OrthoDB" id="9766459at2"/>
<dbReference type="EC" id="2.7.13.3" evidence="2"/>
<dbReference type="GO" id="GO:0030295">
    <property type="term" value="F:protein kinase activator activity"/>
    <property type="evidence" value="ECO:0007669"/>
    <property type="project" value="TreeGrafter"/>
</dbReference>
<dbReference type="PRINTS" id="PR00344">
    <property type="entry name" value="BCTRLSENSOR"/>
</dbReference>
<sequence length="545" mass="62810">MQDIARITLENELDLILAHKRSMKLAELAGLGLSAQTTFATAVSEIARNIIESGKQGFLDLKVDAGLKQNYIVASLIDQHDAKTFRQGIAYARKLVHKFQVLPMGNQTKIDLHYRIQPSFRIDISRIDEWRNIFRNEPPVSPYDELKRKNELLQDLSERLQQSESQYKTLTNTLPIAIFTMNREARLLYANQWMYRLSGLDLDELNLSRWSQVVHERDYPMFRELIDHGIINSDHTIKTALRIRYAPDGSFLWHELSLTPLADEQSGVQYWIGALVDIHAQKLVEATLKDNFELKEIQLQLEKYQQKQEEFISELNRSNQELQQFAFVASHDLQEPVRKVLYYSDWLLTQTSAEMSGKSREYLVKMNQSATRMRTLIQDLLVFSQINRNAIHWENIDLQQLALEIAGDFDMVVAEANATLQIIDLPHLEADKRMMSQLIRNMISNALKYSSPDRPPVIRLEATVDKDFVTLAFIDNGIGFETQYLPQMLTLFQRLHDRSQYEGTGLGLAICKKIIDIHHGKVNASSQPGVGSTFYVTLPRTRFNA</sequence>
<keyword evidence="6" id="KW-0472">Membrane</keyword>
<feature type="coiled-coil region" evidence="7">
    <location>
        <begin position="143"/>
        <end position="173"/>
    </location>
</feature>
<dbReference type="InterPro" id="IPR003661">
    <property type="entry name" value="HisK_dim/P_dom"/>
</dbReference>
<dbReference type="SUPFAM" id="SSF55874">
    <property type="entry name" value="ATPase domain of HSP90 chaperone/DNA topoisomerase II/histidine kinase"/>
    <property type="match status" value="1"/>
</dbReference>
<comment type="caution">
    <text evidence="11">The sequence shown here is derived from an EMBL/GenBank/DDBJ whole genome shotgun (WGS) entry which is preliminary data.</text>
</comment>
<dbReference type="InterPro" id="IPR013655">
    <property type="entry name" value="PAS_fold_3"/>
</dbReference>
<dbReference type="PROSITE" id="PS50113">
    <property type="entry name" value="PAC"/>
    <property type="match status" value="1"/>
</dbReference>
<organism evidence="11 12">
    <name type="scientific">Flavihumibacter petaseus NBRC 106054</name>
    <dbReference type="NCBI Taxonomy" id="1220578"/>
    <lineage>
        <taxon>Bacteria</taxon>
        <taxon>Pseudomonadati</taxon>
        <taxon>Bacteroidota</taxon>
        <taxon>Chitinophagia</taxon>
        <taxon>Chitinophagales</taxon>
        <taxon>Chitinophagaceae</taxon>
        <taxon>Flavihumibacter</taxon>
    </lineage>
</organism>
<evidence type="ECO:0000256" key="6">
    <source>
        <dbReference type="ARBA" id="ARBA00023136"/>
    </source>
</evidence>
<dbReference type="FunFam" id="3.30.565.10:FF:000006">
    <property type="entry name" value="Sensor histidine kinase WalK"/>
    <property type="match status" value="1"/>
</dbReference>
<dbReference type="SMART" id="SM00091">
    <property type="entry name" value="PAS"/>
    <property type="match status" value="1"/>
</dbReference>
<dbReference type="Pfam" id="PF00512">
    <property type="entry name" value="HisKA"/>
    <property type="match status" value="1"/>
</dbReference>
<comment type="catalytic activity">
    <reaction evidence="1">
        <text>ATP + protein L-histidine = ADP + protein N-phospho-L-histidine.</text>
        <dbReference type="EC" id="2.7.13.3"/>
    </reaction>
</comment>
<dbReference type="SUPFAM" id="SSF55785">
    <property type="entry name" value="PYP-like sensor domain (PAS domain)"/>
    <property type="match status" value="1"/>
</dbReference>
<dbReference type="CDD" id="cd00130">
    <property type="entry name" value="PAS"/>
    <property type="match status" value="1"/>
</dbReference>
<dbReference type="PROSITE" id="PS50109">
    <property type="entry name" value="HIS_KIN"/>
    <property type="match status" value="1"/>
</dbReference>
<dbReference type="Pfam" id="PF02518">
    <property type="entry name" value="HATPase_c"/>
    <property type="match status" value="1"/>
</dbReference>
<dbReference type="SMART" id="SM00387">
    <property type="entry name" value="HATPase_c"/>
    <property type="match status" value="1"/>
</dbReference>
<evidence type="ECO:0000256" key="7">
    <source>
        <dbReference type="SAM" id="Coils"/>
    </source>
</evidence>
<dbReference type="InterPro" id="IPR001610">
    <property type="entry name" value="PAC"/>
</dbReference>
<dbReference type="SMART" id="SM00388">
    <property type="entry name" value="HisKA"/>
    <property type="match status" value="1"/>
</dbReference>
<dbReference type="PROSITE" id="PS50112">
    <property type="entry name" value="PAS"/>
    <property type="match status" value="1"/>
</dbReference>
<evidence type="ECO:0000259" key="9">
    <source>
        <dbReference type="PROSITE" id="PS50112"/>
    </source>
</evidence>
<dbReference type="InterPro" id="IPR050351">
    <property type="entry name" value="BphY/WalK/GraS-like"/>
</dbReference>
<dbReference type="SMART" id="SM00086">
    <property type="entry name" value="PAC"/>
    <property type="match status" value="1"/>
</dbReference>
<dbReference type="InterPro" id="IPR005467">
    <property type="entry name" value="His_kinase_dom"/>
</dbReference>